<dbReference type="KEGG" id="mur:EQY75_05815"/>
<dbReference type="PANTHER" id="PTHR30329:SF21">
    <property type="entry name" value="LIPOPROTEIN YIAD-RELATED"/>
    <property type="match status" value="1"/>
</dbReference>
<accession>A0A411E9F3</accession>
<keyword evidence="2" id="KW-0175">Coiled coil</keyword>
<dbReference type="AlphaFoldDB" id="A0A411E9F3"/>
<dbReference type="SUPFAM" id="SSF103088">
    <property type="entry name" value="OmpA-like"/>
    <property type="match status" value="1"/>
</dbReference>
<feature type="coiled-coil region" evidence="2">
    <location>
        <begin position="16"/>
        <end position="117"/>
    </location>
</feature>
<feature type="domain" description="OmpA-like" evidence="3">
    <location>
        <begin position="140"/>
        <end position="269"/>
    </location>
</feature>
<evidence type="ECO:0000256" key="1">
    <source>
        <dbReference type="PROSITE-ProRule" id="PRU00473"/>
    </source>
</evidence>
<dbReference type="Gene3D" id="3.30.1330.60">
    <property type="entry name" value="OmpA-like domain"/>
    <property type="match status" value="1"/>
</dbReference>
<dbReference type="PANTHER" id="PTHR30329">
    <property type="entry name" value="STATOR ELEMENT OF FLAGELLAR MOTOR COMPLEX"/>
    <property type="match status" value="1"/>
</dbReference>
<protein>
    <recommendedName>
        <fullName evidence="3">OmpA-like domain-containing protein</fullName>
    </recommendedName>
</protein>
<evidence type="ECO:0000256" key="2">
    <source>
        <dbReference type="SAM" id="Coils"/>
    </source>
</evidence>
<keyword evidence="5" id="KW-1185">Reference proteome</keyword>
<name>A0A411E9F3_9FLAO</name>
<dbReference type="InterPro" id="IPR006665">
    <property type="entry name" value="OmpA-like"/>
</dbReference>
<sequence>MKKSGITFLITLLTIATGLSQSKKELQFQLEEKEAEIQQLQSELSSIKQVSATYKAEMEAVNFQMEELRATNASLLQNLTNFTELSSKKTENISKSLETLRSKENQLKKINDALTQTDSVTLAMLTQFKNSLGTEVKTGLSNGAVTLVLDNLFLFKEVDRNYDVVAEALPALEKIAGVLKKYPNLKIMVETNSNALGFEGLKIKDNWDLSSLQAAGVVRVLTETYGLAPSRLQAIGKSEYGFDGIETSTRIRIQPPYDTFYRTVKDMMK</sequence>
<gene>
    <name evidence="4" type="ORF">EQY75_05815</name>
</gene>
<dbReference type="InterPro" id="IPR050330">
    <property type="entry name" value="Bact_OuterMem_StrucFunc"/>
</dbReference>
<evidence type="ECO:0000259" key="3">
    <source>
        <dbReference type="PROSITE" id="PS51123"/>
    </source>
</evidence>
<dbReference type="GO" id="GO:0016020">
    <property type="term" value="C:membrane"/>
    <property type="evidence" value="ECO:0007669"/>
    <property type="project" value="UniProtKB-UniRule"/>
</dbReference>
<dbReference type="RefSeq" id="WP_129603677.1">
    <property type="nucleotide sequence ID" value="NZ_CP035544.1"/>
</dbReference>
<dbReference type="Proteomes" id="UP000290889">
    <property type="component" value="Chromosome"/>
</dbReference>
<dbReference type="PROSITE" id="PS51123">
    <property type="entry name" value="OMPA_2"/>
    <property type="match status" value="1"/>
</dbReference>
<evidence type="ECO:0000313" key="4">
    <source>
        <dbReference type="EMBL" id="QBA64090.1"/>
    </source>
</evidence>
<keyword evidence="1" id="KW-0472">Membrane</keyword>
<dbReference type="OrthoDB" id="9815217at2"/>
<dbReference type="InterPro" id="IPR036737">
    <property type="entry name" value="OmpA-like_sf"/>
</dbReference>
<reference evidence="4 5" key="1">
    <citation type="submission" date="2019-01" db="EMBL/GenBank/DDBJ databases">
        <title>Muriicola soli sp. nov., isolated from soil.</title>
        <authorList>
            <person name="Kang H.J."/>
            <person name="Kim S.B."/>
        </authorList>
    </citation>
    <scope>NUCLEOTIDE SEQUENCE [LARGE SCALE GENOMIC DNA]</scope>
    <source>
        <strain evidence="4 5">MMS17-SY002</strain>
    </source>
</reference>
<dbReference type="EMBL" id="CP035544">
    <property type="protein sequence ID" value="QBA64090.1"/>
    <property type="molecule type" value="Genomic_DNA"/>
</dbReference>
<proteinExistence type="predicted"/>
<organism evidence="4 5">
    <name type="scientific">Muriicola soli</name>
    <dbReference type="NCBI Taxonomy" id="2507538"/>
    <lineage>
        <taxon>Bacteria</taxon>
        <taxon>Pseudomonadati</taxon>
        <taxon>Bacteroidota</taxon>
        <taxon>Flavobacteriia</taxon>
        <taxon>Flavobacteriales</taxon>
        <taxon>Flavobacteriaceae</taxon>
        <taxon>Muriicola</taxon>
    </lineage>
</organism>
<evidence type="ECO:0000313" key="5">
    <source>
        <dbReference type="Proteomes" id="UP000290889"/>
    </source>
</evidence>